<feature type="compositionally biased region" description="Pro residues" evidence="4">
    <location>
        <begin position="25"/>
        <end position="51"/>
    </location>
</feature>
<feature type="compositionally biased region" description="Low complexity" evidence="4">
    <location>
        <begin position="206"/>
        <end position="240"/>
    </location>
</feature>
<evidence type="ECO:0000256" key="1">
    <source>
        <dbReference type="ARBA" id="ARBA00006443"/>
    </source>
</evidence>
<protein>
    <recommendedName>
        <fullName evidence="3">Nonsense-mediated mRNA decay factor SMG8</fullName>
    </recommendedName>
</protein>
<gene>
    <name evidence="5" type="ORF">RND81_09G182900</name>
</gene>
<feature type="region of interest" description="Disordered" evidence="4">
    <location>
        <begin position="1001"/>
        <end position="1025"/>
    </location>
</feature>
<evidence type="ECO:0000313" key="5">
    <source>
        <dbReference type="EMBL" id="KAK9691203.1"/>
    </source>
</evidence>
<evidence type="ECO:0000256" key="3">
    <source>
        <dbReference type="ARBA" id="ARBA00029509"/>
    </source>
</evidence>
<dbReference type="Pfam" id="PF10220">
    <property type="entry name" value="Smg8_Smg9"/>
    <property type="match status" value="3"/>
</dbReference>
<dbReference type="EMBL" id="JBDFQZ010000009">
    <property type="protein sequence ID" value="KAK9691204.1"/>
    <property type="molecule type" value="Genomic_DNA"/>
</dbReference>
<evidence type="ECO:0000313" key="6">
    <source>
        <dbReference type="Proteomes" id="UP001443914"/>
    </source>
</evidence>
<comment type="similarity">
    <text evidence="1">Belongs to the SMG8 family.</text>
</comment>
<feature type="compositionally biased region" description="Polar residues" evidence="4">
    <location>
        <begin position="292"/>
        <end position="312"/>
    </location>
</feature>
<keyword evidence="2" id="KW-0866">Nonsense-mediated mRNA decay</keyword>
<dbReference type="AlphaFoldDB" id="A0AAW1INX0"/>
<feature type="region of interest" description="Disordered" evidence="4">
    <location>
        <begin position="202"/>
        <end position="240"/>
    </location>
</feature>
<dbReference type="InterPro" id="IPR019354">
    <property type="entry name" value="SMG8-like"/>
</dbReference>
<dbReference type="GO" id="GO:0000184">
    <property type="term" value="P:nuclear-transcribed mRNA catabolic process, nonsense-mediated decay"/>
    <property type="evidence" value="ECO:0007669"/>
    <property type="project" value="UniProtKB-KW"/>
</dbReference>
<feature type="compositionally biased region" description="Polar residues" evidence="4">
    <location>
        <begin position="1"/>
        <end position="21"/>
    </location>
</feature>
<keyword evidence="6" id="KW-1185">Reference proteome</keyword>
<dbReference type="PANTHER" id="PTHR13091">
    <property type="entry name" value="AMPLIFIED IN BREAST CANCER 2-RELATED"/>
    <property type="match status" value="1"/>
</dbReference>
<organism evidence="5 6">
    <name type="scientific">Saponaria officinalis</name>
    <name type="common">Common soapwort</name>
    <name type="synonym">Lychnis saponaria</name>
    <dbReference type="NCBI Taxonomy" id="3572"/>
    <lineage>
        <taxon>Eukaryota</taxon>
        <taxon>Viridiplantae</taxon>
        <taxon>Streptophyta</taxon>
        <taxon>Embryophyta</taxon>
        <taxon>Tracheophyta</taxon>
        <taxon>Spermatophyta</taxon>
        <taxon>Magnoliopsida</taxon>
        <taxon>eudicotyledons</taxon>
        <taxon>Gunneridae</taxon>
        <taxon>Pentapetalae</taxon>
        <taxon>Caryophyllales</taxon>
        <taxon>Caryophyllaceae</taxon>
        <taxon>Caryophylleae</taxon>
        <taxon>Saponaria</taxon>
    </lineage>
</organism>
<dbReference type="PANTHER" id="PTHR13091:SF0">
    <property type="entry name" value="NONSENSE-MEDIATED MRNA DECAY FACTOR SMG8"/>
    <property type="match status" value="1"/>
</dbReference>
<evidence type="ECO:0000256" key="2">
    <source>
        <dbReference type="ARBA" id="ARBA00023161"/>
    </source>
</evidence>
<feature type="region of interest" description="Disordered" evidence="4">
    <location>
        <begin position="891"/>
        <end position="913"/>
    </location>
</feature>
<feature type="region of interest" description="Disordered" evidence="4">
    <location>
        <begin position="1"/>
        <end position="54"/>
    </location>
</feature>
<dbReference type="Proteomes" id="UP001443914">
    <property type="component" value="Unassembled WGS sequence"/>
</dbReference>
<feature type="compositionally biased region" description="Polar residues" evidence="4">
    <location>
        <begin position="891"/>
        <end position="911"/>
    </location>
</feature>
<name>A0AAW1INX0_SAPOF</name>
<dbReference type="EMBL" id="JBDFQZ010000009">
    <property type="protein sequence ID" value="KAK9691207.1"/>
    <property type="molecule type" value="Genomic_DNA"/>
</dbReference>
<sequence length="1226" mass="132328">MDNTTTMKSKTPNLNTSTSMRVLTRPPPSPPPPQQPPQPPPLSQPSQPPPSSTGVVVIGFIGRRHSDVSELLNRILDAQIFGSSRPLDTPLRVPVDDEVSDGVKEWFDRRSISYYHDRDKGVVFLQSSSLNCPAMVSVFEFDDSVVDDREFGDLQAMLFMFTVCHVIIYIQEGSRFDTQFLKTLRVLQPAKNALAPFLRSHNILPSHSRPSSSSSRPTQATSSKSPSPRRGSSISNRNNSPVSIMSGLGLSPALFPGQCTPIALFAFIDDFSEMVNSSAAAEESNDASKSSQSGLSSMVRSNQSMKGSNSVVVLSRPADKSESSLSKKLLSSLETQIRFLIKKCRVLTSSENSSHTGTRGGGISGSAPLLTLDSSRAVVLLDTSGIRRGSSLDFATSLVDDVVSGNIISDSLLLESHSQSGLKEDILTLKEFVYRQADILRGKGGLVTAAGVGMVAVAAAAAAAASAASGRPTTIPELPGLEVWLSSSLLILKGILLGKPGSLDEIDAIRRRSRSRNGVPPLVEGGAARAVDSPDIAISILDNGKGINRKFSSLWCQRALPAAKEIYLKDLPPCYPTSQHQAQLDKALLAFLSMVKGPSVQEFAKKLQEECLSIWMSGRQLCDAISLTGKPCMHQRHDIENDDVAVEAMGKEHSSGFVFLHACACGRSRKLRADPFDFEAANIKFNTFSDCDNLLPMLQLPKMNDSRSIQPFPWTVVRLGGSRYYEPSKGLLQAGFSPREKFLLRWTIVVEHDNPPSVSFANALRQGSASSKADLKIVSAEAEDAKKNNRALVQLGEVQSGVEGHGKAMNVSHSENKISFGRGLPNLIMKKAFSEVVAGSNSSNSAFPPLQPKAQLLYGPGKGGKKKAAKVTSIAQSNISSGNFQISGISEETSSAGAENSKASSNNSHSDGNPLLHIGRNVIPLSVDDANNALDVNVADGGKSRFSPTCRHFVVYVGFEHECPRGHRFILSPEILNQLGQPDCFPEESIISRPVEHNNRKHRGSVRLGKSDGHNKVPGLSNGKNVDMEKVSNLKLPTEAGATGDPAVNGLSHLFNPLEHTTLDSSNSFLDLQQNPHSINCNDNGPAFSLLNRNIPIYLKCPHCSASKNKDTQNLKFAGTISQLQRIFVVTPPFPIVVAANPVVHFEGSRQPTGVTNHEQPLRFSSGCQVILPPESFISIRLPFVYGIKVDDKGLIPLRPCEEPELTAWLMQGTALQVICKGRSTD</sequence>
<feature type="compositionally biased region" description="Low complexity" evidence="4">
    <location>
        <begin position="280"/>
        <end position="291"/>
    </location>
</feature>
<accession>A0AAW1INX0</accession>
<feature type="region of interest" description="Disordered" evidence="4">
    <location>
        <begin position="280"/>
        <end position="317"/>
    </location>
</feature>
<comment type="caution">
    <text evidence="5">The sequence shown here is derived from an EMBL/GenBank/DDBJ whole genome shotgun (WGS) entry which is preliminary data.</text>
</comment>
<proteinExistence type="inferred from homology"/>
<dbReference type="EMBL" id="JBDFQZ010000009">
    <property type="protein sequence ID" value="KAK9691203.1"/>
    <property type="molecule type" value="Genomic_DNA"/>
</dbReference>
<dbReference type="EMBL" id="JBDFQZ010000009">
    <property type="protein sequence ID" value="KAK9691208.1"/>
    <property type="molecule type" value="Genomic_DNA"/>
</dbReference>
<reference evidence="5 6" key="1">
    <citation type="submission" date="2024-03" db="EMBL/GenBank/DDBJ databases">
        <title>WGS assembly of Saponaria officinalis var. Norfolk2.</title>
        <authorList>
            <person name="Jenkins J."/>
            <person name="Shu S."/>
            <person name="Grimwood J."/>
            <person name="Barry K."/>
            <person name="Goodstein D."/>
            <person name="Schmutz J."/>
            <person name="Leebens-Mack J."/>
            <person name="Osbourn A."/>
        </authorList>
    </citation>
    <scope>NUCLEOTIDE SEQUENCE [LARGE SCALE GENOMIC DNA]</scope>
    <source>
        <strain evidence="6">cv. Norfolk2</strain>
        <strain evidence="5">JIC</strain>
        <tissue evidence="5">Leaf</tissue>
    </source>
</reference>
<evidence type="ECO:0000256" key="4">
    <source>
        <dbReference type="SAM" id="MobiDB-lite"/>
    </source>
</evidence>